<evidence type="ECO:0000256" key="2">
    <source>
        <dbReference type="ARBA" id="ARBA00022729"/>
    </source>
</evidence>
<keyword evidence="2" id="KW-0732">Signal</keyword>
<evidence type="ECO:0000313" key="5">
    <source>
        <dbReference type="Proteomes" id="UP000192775"/>
    </source>
</evidence>
<organism evidence="4 5">
    <name type="scientific">Cnuibacter physcomitrellae</name>
    <dbReference type="NCBI Taxonomy" id="1619308"/>
    <lineage>
        <taxon>Bacteria</taxon>
        <taxon>Bacillati</taxon>
        <taxon>Actinomycetota</taxon>
        <taxon>Actinomycetes</taxon>
        <taxon>Micrococcales</taxon>
        <taxon>Microbacteriaceae</taxon>
        <taxon>Cnuibacter</taxon>
    </lineage>
</organism>
<keyword evidence="5" id="KW-1185">Reference proteome</keyword>
<dbReference type="InterPro" id="IPR028082">
    <property type="entry name" value="Peripla_BP_I"/>
</dbReference>
<dbReference type="KEGG" id="cphy:B5808_02280"/>
<comment type="similarity">
    <text evidence="1">Belongs to the leucine-binding protein family.</text>
</comment>
<reference evidence="4 5" key="1">
    <citation type="submission" date="2017-04" db="EMBL/GenBank/DDBJ databases">
        <authorList>
            <person name="Afonso C.L."/>
            <person name="Miller P.J."/>
            <person name="Scott M.A."/>
            <person name="Spackman E."/>
            <person name="Goraichik I."/>
            <person name="Dimitrov K.M."/>
            <person name="Suarez D.L."/>
            <person name="Swayne D.E."/>
        </authorList>
    </citation>
    <scope>NUCLEOTIDE SEQUENCE [LARGE SCALE GENOMIC DNA]</scope>
    <source>
        <strain evidence="5">XA(T)</strain>
    </source>
</reference>
<evidence type="ECO:0000259" key="3">
    <source>
        <dbReference type="Pfam" id="PF13458"/>
    </source>
</evidence>
<protein>
    <recommendedName>
        <fullName evidence="3">Leucine-binding protein domain-containing protein</fullName>
    </recommendedName>
</protein>
<dbReference type="Gene3D" id="3.40.50.2300">
    <property type="match status" value="2"/>
</dbReference>
<dbReference type="Pfam" id="PF13458">
    <property type="entry name" value="Peripla_BP_6"/>
    <property type="match status" value="1"/>
</dbReference>
<proteinExistence type="inferred from homology"/>
<dbReference type="RefSeq" id="WP_085018070.1">
    <property type="nucleotide sequence ID" value="NZ_BMHD01000001.1"/>
</dbReference>
<dbReference type="PROSITE" id="PS51257">
    <property type="entry name" value="PROKAR_LIPOPROTEIN"/>
    <property type="match status" value="1"/>
</dbReference>
<accession>A0A1X9LG51</accession>
<dbReference type="Proteomes" id="UP000192775">
    <property type="component" value="Chromosome"/>
</dbReference>
<dbReference type="AlphaFoldDB" id="A0A1X9LG51"/>
<sequence>MKTHLRRSAPLVVASALALALALSACSGSGSGGSTTAATPVDPSTFTSDQIALGVEYTGGKAGAADSSLAPVKIGFINVDGGVPSFPESTNAAQVAVRFINEQLGGVDGHPVEIVQCNIVQGEEDAQKCAQDFANDPEILTVQLGMTVLGTGPIYTTLGESKNVVGQGTFNPNDLDQPGVAFYEAAAYATGPGVVVYANDYLKAKKIALVYDGTDPGASSAAQVITGLGPQFGMDIKSVPATNSSEWASALASAGAQSADAVVMSGSTTACVPFAEALQQLGVTAPVETFGFCQDSSVSDALGDYPKWTYIQPLKSPIGVEDPDVQLYNAVMDAYSPDANRAGGANGTFQMFVSQVRALNQVGYDNLSVEAIRDAVHNFTGPVFVGPQKIDCGQYAAQGAQSLCTTAAFPVNYEGSGTWTDPTGGKGLDVGDLALPGK</sequence>
<dbReference type="STRING" id="1619308.B5808_02280"/>
<dbReference type="EMBL" id="CP020715">
    <property type="protein sequence ID" value="ARJ04185.1"/>
    <property type="molecule type" value="Genomic_DNA"/>
</dbReference>
<name>A0A1X9LG51_9MICO</name>
<dbReference type="SUPFAM" id="SSF53822">
    <property type="entry name" value="Periplasmic binding protein-like I"/>
    <property type="match status" value="1"/>
</dbReference>
<evidence type="ECO:0000313" key="4">
    <source>
        <dbReference type="EMBL" id="ARJ04185.1"/>
    </source>
</evidence>
<feature type="domain" description="Leucine-binding protein" evidence="3">
    <location>
        <begin position="71"/>
        <end position="388"/>
    </location>
</feature>
<gene>
    <name evidence="4" type="ORF">B5808_02280</name>
</gene>
<dbReference type="InterPro" id="IPR028081">
    <property type="entry name" value="Leu-bd"/>
</dbReference>
<evidence type="ECO:0000256" key="1">
    <source>
        <dbReference type="ARBA" id="ARBA00010062"/>
    </source>
</evidence>